<evidence type="ECO:0000313" key="3">
    <source>
        <dbReference type="Proteomes" id="UP001500909"/>
    </source>
</evidence>
<organism evidence="2 3">
    <name type="scientific">Streptomyces olivaceiscleroticus</name>
    <dbReference type="NCBI Taxonomy" id="68245"/>
    <lineage>
        <taxon>Bacteria</taxon>
        <taxon>Bacillati</taxon>
        <taxon>Actinomycetota</taxon>
        <taxon>Actinomycetes</taxon>
        <taxon>Kitasatosporales</taxon>
        <taxon>Streptomycetaceae</taxon>
        <taxon>Streptomyces</taxon>
    </lineage>
</organism>
<protein>
    <submittedName>
        <fullName evidence="2">Uncharacterized protein</fullName>
    </submittedName>
</protein>
<name>A0ABN0ZEN3_9ACTN</name>
<comment type="caution">
    <text evidence="2">The sequence shown here is derived from an EMBL/GenBank/DDBJ whole genome shotgun (WGS) entry which is preliminary data.</text>
</comment>
<evidence type="ECO:0000256" key="1">
    <source>
        <dbReference type="SAM" id="MobiDB-lite"/>
    </source>
</evidence>
<feature type="region of interest" description="Disordered" evidence="1">
    <location>
        <begin position="189"/>
        <end position="233"/>
    </location>
</feature>
<keyword evidence="3" id="KW-1185">Reference proteome</keyword>
<accession>A0ABN0ZEN3</accession>
<dbReference type="Proteomes" id="UP001500909">
    <property type="component" value="Unassembled WGS sequence"/>
</dbReference>
<dbReference type="RefSeq" id="WP_346092627.1">
    <property type="nucleotide sequence ID" value="NZ_BAAABY010000004.1"/>
</dbReference>
<dbReference type="EMBL" id="BAAABY010000004">
    <property type="protein sequence ID" value="GAA0444201.1"/>
    <property type="molecule type" value="Genomic_DNA"/>
</dbReference>
<evidence type="ECO:0000313" key="2">
    <source>
        <dbReference type="EMBL" id="GAA0444201.1"/>
    </source>
</evidence>
<sequence>MSDQHTGSGGAGSHGHGGDGDLAVGEKSRKLISEGLRSAIDELKEVGIASQAAIGAGVDRMTLTGMEAGHPGLADDFEDFCGRWEWGVRGLLQDTTMLAASMGLATGLLTAEDEYVQGSFKVAANQVIGNPYADDEDIKKKGWGDLATKEVYTPDYSDKKFDHALDESKQVWNDTARQVVTTGRGGMIADRVLEDNGIDRDAWDRQLDETLGPPPEEREASGKHGAPRPEREH</sequence>
<feature type="region of interest" description="Disordered" evidence="1">
    <location>
        <begin position="1"/>
        <end position="23"/>
    </location>
</feature>
<reference evidence="2 3" key="1">
    <citation type="journal article" date="2019" name="Int. J. Syst. Evol. Microbiol.">
        <title>The Global Catalogue of Microorganisms (GCM) 10K type strain sequencing project: providing services to taxonomists for standard genome sequencing and annotation.</title>
        <authorList>
            <consortium name="The Broad Institute Genomics Platform"/>
            <consortium name="The Broad Institute Genome Sequencing Center for Infectious Disease"/>
            <person name="Wu L."/>
            <person name="Ma J."/>
        </authorList>
    </citation>
    <scope>NUCLEOTIDE SEQUENCE [LARGE SCALE GENOMIC DNA]</scope>
    <source>
        <strain evidence="2 3">JCM 4805</strain>
    </source>
</reference>
<feature type="compositionally biased region" description="Basic and acidic residues" evidence="1">
    <location>
        <begin position="191"/>
        <end position="208"/>
    </location>
</feature>
<gene>
    <name evidence="2" type="ORF">GCM10010361_05140</name>
</gene>
<proteinExistence type="predicted"/>
<feature type="compositionally biased region" description="Basic and acidic residues" evidence="1">
    <location>
        <begin position="215"/>
        <end position="233"/>
    </location>
</feature>